<dbReference type="EMBL" id="LQPZ01000013">
    <property type="protein sequence ID" value="ORX07038.1"/>
    <property type="molecule type" value="Genomic_DNA"/>
</dbReference>
<dbReference type="AlphaFoldDB" id="A0A1X2ENC5"/>
<name>A0A1X2ENC5_9MYCO</name>
<evidence type="ECO:0000256" key="3">
    <source>
        <dbReference type="SAM" id="MobiDB-lite"/>
    </source>
</evidence>
<protein>
    <recommendedName>
        <fullName evidence="7">Mce protein</fullName>
    </recommendedName>
</protein>
<keyword evidence="4" id="KW-0812">Transmembrane</keyword>
<dbReference type="STRING" id="1798.AWC30_05635"/>
<feature type="region of interest" description="Disordered" evidence="3">
    <location>
        <begin position="1"/>
        <end position="53"/>
    </location>
</feature>
<feature type="compositionally biased region" description="Acidic residues" evidence="3">
    <location>
        <begin position="1"/>
        <end position="11"/>
    </location>
</feature>
<keyword evidence="2 4" id="KW-0472">Membrane</keyword>
<keyword evidence="4" id="KW-1133">Transmembrane helix</keyword>
<evidence type="ECO:0000313" key="5">
    <source>
        <dbReference type="EMBL" id="ORX07038.1"/>
    </source>
</evidence>
<organism evidence="5 6">
    <name type="scientific">Mycolicibacillus trivialis</name>
    <dbReference type="NCBI Taxonomy" id="1798"/>
    <lineage>
        <taxon>Bacteria</taxon>
        <taxon>Bacillati</taxon>
        <taxon>Actinomycetota</taxon>
        <taxon>Actinomycetes</taxon>
        <taxon>Mycobacteriales</taxon>
        <taxon>Mycobacteriaceae</taxon>
        <taxon>Mycolicibacillus</taxon>
    </lineage>
</organism>
<evidence type="ECO:0000256" key="2">
    <source>
        <dbReference type="ARBA" id="ARBA00023136"/>
    </source>
</evidence>
<dbReference type="OrthoDB" id="5188486at2"/>
<dbReference type="PANTHER" id="PTHR37042:SF4">
    <property type="entry name" value="OUTER MEMBRANE PROTEIN RV1973"/>
    <property type="match status" value="1"/>
</dbReference>
<sequence>MSTSSDDESAAPEDAAATGVEPVADSETGTSSDTDTTQPDTTQPDTTQPDAPQADARRWIRVLARCAAAVAAIAVVAGAGYAGWSLFDQHRRDSSAAQALDAASAFAVTLTTADPSTVDDKVRAVIDGSTGDFHDRYTKSSAQLRKLLIDNAVTTRGTVLDIAVKSAQASQVEVLLVVSQSVSNSSVPDAGSDLVPVAITMEEVDGRWLASEVVVFGAEQ</sequence>
<dbReference type="GO" id="GO:0016020">
    <property type="term" value="C:membrane"/>
    <property type="evidence" value="ECO:0007669"/>
    <property type="project" value="UniProtKB-SubCell"/>
</dbReference>
<reference evidence="5 6" key="1">
    <citation type="submission" date="2016-01" db="EMBL/GenBank/DDBJ databases">
        <title>The new phylogeny of the genus Mycobacterium.</title>
        <authorList>
            <person name="Tarcisio F."/>
            <person name="Conor M."/>
            <person name="Antonella G."/>
            <person name="Elisabetta G."/>
            <person name="Giulia F.S."/>
            <person name="Sara T."/>
            <person name="Anna F."/>
            <person name="Clotilde B."/>
            <person name="Roberto B."/>
            <person name="Veronica D.S."/>
            <person name="Fabio R."/>
            <person name="Monica P."/>
            <person name="Olivier J."/>
            <person name="Enrico T."/>
            <person name="Nicola S."/>
        </authorList>
    </citation>
    <scope>NUCLEOTIDE SEQUENCE [LARGE SCALE GENOMIC DNA]</scope>
    <source>
        <strain evidence="5 6">DSM 44153</strain>
    </source>
</reference>
<dbReference type="PANTHER" id="PTHR37042">
    <property type="entry name" value="OUTER MEMBRANE PROTEIN RV1973"/>
    <property type="match status" value="1"/>
</dbReference>
<dbReference type="RefSeq" id="WP_085109152.1">
    <property type="nucleotide sequence ID" value="NZ_JACKSN010000030.1"/>
</dbReference>
<comment type="caution">
    <text evidence="5">The sequence shown here is derived from an EMBL/GenBank/DDBJ whole genome shotgun (WGS) entry which is preliminary data.</text>
</comment>
<feature type="transmembrane region" description="Helical" evidence="4">
    <location>
        <begin position="62"/>
        <end position="84"/>
    </location>
</feature>
<proteinExistence type="predicted"/>
<feature type="compositionally biased region" description="Low complexity" evidence="3">
    <location>
        <begin position="33"/>
        <end position="53"/>
    </location>
</feature>
<dbReference type="Proteomes" id="UP000193090">
    <property type="component" value="Unassembled WGS sequence"/>
</dbReference>
<accession>A0A1X2ENC5</accession>
<evidence type="ECO:0008006" key="7">
    <source>
        <dbReference type="Google" id="ProtNLM"/>
    </source>
</evidence>
<comment type="subcellular location">
    <subcellularLocation>
        <location evidence="1">Membrane</location>
    </subcellularLocation>
</comment>
<gene>
    <name evidence="5" type="ORF">AWC30_05635</name>
</gene>
<keyword evidence="6" id="KW-1185">Reference proteome</keyword>
<evidence type="ECO:0000256" key="4">
    <source>
        <dbReference type="SAM" id="Phobius"/>
    </source>
</evidence>
<evidence type="ECO:0000313" key="6">
    <source>
        <dbReference type="Proteomes" id="UP000193090"/>
    </source>
</evidence>
<evidence type="ECO:0000256" key="1">
    <source>
        <dbReference type="ARBA" id="ARBA00004370"/>
    </source>
</evidence>